<dbReference type="GeneID" id="11517881"/>
<proteinExistence type="predicted"/>
<reference evidence="2 3" key="1">
    <citation type="journal article" date="2011" name="Nat. Biotechnol.">
        <title>Comparative genomic analysis of the thermophilic biomass-degrading fungi Myceliophthora thermophila and Thielavia terrestris.</title>
        <authorList>
            <person name="Berka R.M."/>
            <person name="Grigoriev I.V."/>
            <person name="Otillar R."/>
            <person name="Salamov A."/>
            <person name="Grimwood J."/>
            <person name="Reid I."/>
            <person name="Ishmael N."/>
            <person name="John T."/>
            <person name="Darmond C."/>
            <person name="Moisan M.-C."/>
            <person name="Henrissat B."/>
            <person name="Coutinho P.M."/>
            <person name="Lombard V."/>
            <person name="Natvig D.O."/>
            <person name="Lindquist E."/>
            <person name="Schmutz J."/>
            <person name="Lucas S."/>
            <person name="Harris P."/>
            <person name="Powlowski J."/>
            <person name="Bellemare A."/>
            <person name="Taylor D."/>
            <person name="Butler G."/>
            <person name="de Vries R.P."/>
            <person name="Allijn I.E."/>
            <person name="van den Brink J."/>
            <person name="Ushinsky S."/>
            <person name="Storms R."/>
            <person name="Powell A.J."/>
            <person name="Paulsen I.T."/>
            <person name="Elbourne L.D.H."/>
            <person name="Baker S.E."/>
            <person name="Magnuson J."/>
            <person name="LaBoissiere S."/>
            <person name="Clutterbuck A.J."/>
            <person name="Martinez D."/>
            <person name="Wogulis M."/>
            <person name="de Leon A.L."/>
            <person name="Rey M.W."/>
            <person name="Tsang A."/>
        </authorList>
    </citation>
    <scope>NUCLEOTIDE SEQUENCE [LARGE SCALE GENOMIC DNA]</scope>
    <source>
        <strain evidence="3">ATCC 38088 / NRRL 8126</strain>
    </source>
</reference>
<evidence type="ECO:0000313" key="3">
    <source>
        <dbReference type="Proteomes" id="UP000008181"/>
    </source>
</evidence>
<protein>
    <submittedName>
        <fullName evidence="2">Uncharacterized protein</fullName>
    </submittedName>
</protein>
<evidence type="ECO:0000313" key="2">
    <source>
        <dbReference type="EMBL" id="AEO66005.1"/>
    </source>
</evidence>
<dbReference type="OrthoDB" id="539213at2759"/>
<organism evidence="2 3">
    <name type="scientific">Thermothielavioides terrestris (strain ATCC 38088 / NRRL 8126)</name>
    <name type="common">Thielavia terrestris</name>
    <dbReference type="NCBI Taxonomy" id="578455"/>
    <lineage>
        <taxon>Eukaryota</taxon>
        <taxon>Fungi</taxon>
        <taxon>Dikarya</taxon>
        <taxon>Ascomycota</taxon>
        <taxon>Pezizomycotina</taxon>
        <taxon>Sordariomycetes</taxon>
        <taxon>Sordariomycetidae</taxon>
        <taxon>Sordariales</taxon>
        <taxon>Chaetomiaceae</taxon>
        <taxon>Thermothielavioides</taxon>
        <taxon>Thermothielavioides terrestris</taxon>
    </lineage>
</organism>
<dbReference type="EMBL" id="CP003010">
    <property type="protein sequence ID" value="AEO66005.1"/>
    <property type="molecule type" value="Genomic_DNA"/>
</dbReference>
<name>G2R3V0_THETT</name>
<feature type="compositionally biased region" description="Basic and acidic residues" evidence="1">
    <location>
        <begin position="115"/>
        <end position="129"/>
    </location>
</feature>
<dbReference type="eggNOG" id="KOG4177">
    <property type="taxonomic scope" value="Eukaryota"/>
</dbReference>
<dbReference type="Proteomes" id="UP000008181">
    <property type="component" value="Chromosome 2"/>
</dbReference>
<feature type="region of interest" description="Disordered" evidence="1">
    <location>
        <begin position="86"/>
        <end position="129"/>
    </location>
</feature>
<sequence>MPGQLRAVVSKPSGTPTPPLLLGALAGRIESVEWFLSDTPFRHYLTFAKSKAARDDAKLKHLAQALGGFNGAISRWLEIRLGIEHDSDSSVSPGLQDGNMDGVREGTAEVQPAGPDERQKRRGTDANFL</sequence>
<evidence type="ECO:0000256" key="1">
    <source>
        <dbReference type="SAM" id="MobiDB-lite"/>
    </source>
</evidence>
<dbReference type="KEGG" id="ttt:THITE_111024"/>
<dbReference type="HOGENOM" id="CLU_1950293_0_0_1"/>
<gene>
    <name evidence="2" type="ORF">THITE_111024</name>
</gene>
<accession>G2R3V0</accession>
<dbReference type="AlphaFoldDB" id="G2R3V0"/>
<keyword evidence="3" id="KW-1185">Reference proteome</keyword>
<dbReference type="RefSeq" id="XP_003652341.1">
    <property type="nucleotide sequence ID" value="XM_003652293.1"/>
</dbReference>